<gene>
    <name evidence="2" type="ORF">JEQ07_16820</name>
</gene>
<dbReference type="InterPro" id="IPR020357">
    <property type="entry name" value="Tscrpt_reg_CaiF/GrlA"/>
</dbReference>
<evidence type="ECO:0000256" key="1">
    <source>
        <dbReference type="SAM" id="MobiDB-lite"/>
    </source>
</evidence>
<reference evidence="2 3" key="1">
    <citation type="submission" date="2020-12" db="EMBL/GenBank/DDBJ databases">
        <title>Enhanced detection system for hospital associated transmission using whole genome sequencing surveillance.</title>
        <authorList>
            <person name="Harrison L.H."/>
            <person name="Van Tyne D."/>
            <person name="Marsh J.W."/>
            <person name="Griffith M.P."/>
            <person name="Snyder D.J."/>
            <person name="Cooper V.S."/>
            <person name="Mustapha M."/>
        </authorList>
    </citation>
    <scope>NUCLEOTIDE SEQUENCE [LARGE SCALE GENOMIC DNA]</scope>
    <source>
        <strain evidence="2 3">SER00238</strain>
    </source>
</reference>
<name>A0ABS0TVA9_SERPR</name>
<dbReference type="RefSeq" id="WP_198642397.1">
    <property type="nucleotide sequence ID" value="NZ_JAEHSL010000014.1"/>
</dbReference>
<protein>
    <submittedName>
        <fullName evidence="2">CaiF/GrlA family transcriptional regulator</fullName>
    </submittedName>
</protein>
<dbReference type="EMBL" id="JAEHSL010000014">
    <property type="protein sequence ID" value="MBI6182052.1"/>
    <property type="molecule type" value="Genomic_DNA"/>
</dbReference>
<sequence>MNLKYEQASRGDDNTPSTQHTDRTSANARLAPMQGIIQGRQSNHGDYCLPSSVSQLNAIPLYLAVAHWACLLGTPVGREDISRAFRISERRAADVMSYIMHARTDLVSCIRHLHRSTGGVRTLRMEVTAVTDTAPVIRTSQPKPKKRRANAEKSKTVQTMKTWFLTGVNRSLSEA</sequence>
<organism evidence="2 3">
    <name type="scientific">Serratia proteamaculans</name>
    <dbReference type="NCBI Taxonomy" id="28151"/>
    <lineage>
        <taxon>Bacteria</taxon>
        <taxon>Pseudomonadati</taxon>
        <taxon>Pseudomonadota</taxon>
        <taxon>Gammaproteobacteria</taxon>
        <taxon>Enterobacterales</taxon>
        <taxon>Yersiniaceae</taxon>
        <taxon>Serratia</taxon>
    </lineage>
</organism>
<accession>A0ABS0TVA9</accession>
<dbReference type="Proteomes" id="UP000639004">
    <property type="component" value="Unassembled WGS sequence"/>
</dbReference>
<dbReference type="Pfam" id="PF07180">
    <property type="entry name" value="CaiF_GrlA"/>
    <property type="match status" value="1"/>
</dbReference>
<feature type="region of interest" description="Disordered" evidence="1">
    <location>
        <begin position="1"/>
        <end position="28"/>
    </location>
</feature>
<feature type="compositionally biased region" description="Polar residues" evidence="1">
    <location>
        <begin position="14"/>
        <end position="27"/>
    </location>
</feature>
<comment type="caution">
    <text evidence="2">The sequence shown here is derived from an EMBL/GenBank/DDBJ whole genome shotgun (WGS) entry which is preliminary data.</text>
</comment>
<dbReference type="Gene3D" id="1.10.10.10">
    <property type="entry name" value="Winged helix-like DNA-binding domain superfamily/Winged helix DNA-binding domain"/>
    <property type="match status" value="1"/>
</dbReference>
<evidence type="ECO:0000313" key="2">
    <source>
        <dbReference type="EMBL" id="MBI6182052.1"/>
    </source>
</evidence>
<proteinExistence type="predicted"/>
<evidence type="ECO:0000313" key="3">
    <source>
        <dbReference type="Proteomes" id="UP000639004"/>
    </source>
</evidence>
<dbReference type="InterPro" id="IPR036388">
    <property type="entry name" value="WH-like_DNA-bd_sf"/>
</dbReference>
<keyword evidence="3" id="KW-1185">Reference proteome</keyword>